<dbReference type="RefSeq" id="WP_213536234.1">
    <property type="nucleotide sequence ID" value="NZ_BOVQ01000006.1"/>
</dbReference>
<accession>A0ABV9JEG9</accession>
<evidence type="ECO:0000313" key="2">
    <source>
        <dbReference type="Proteomes" id="UP001595987"/>
    </source>
</evidence>
<dbReference type="Proteomes" id="UP001595987">
    <property type="component" value="Unassembled WGS sequence"/>
</dbReference>
<keyword evidence="2" id="KW-1185">Reference proteome</keyword>
<gene>
    <name evidence="1" type="ORF">ACFO26_09375</name>
</gene>
<evidence type="ECO:0008006" key="3">
    <source>
        <dbReference type="Google" id="ProtNLM"/>
    </source>
</evidence>
<name>A0ABV9JEG9_9LACT</name>
<sequence>MTRVELEARLQKELNLPFYRAKIAERDYSEMEFQKMKAELSKEYMDYIDTYIDYAENDV</sequence>
<organism evidence="1 2">
    <name type="scientific">Lactococcus nasutitermitis</name>
    <dbReference type="NCBI Taxonomy" id="1652957"/>
    <lineage>
        <taxon>Bacteria</taxon>
        <taxon>Bacillati</taxon>
        <taxon>Bacillota</taxon>
        <taxon>Bacilli</taxon>
        <taxon>Lactobacillales</taxon>
        <taxon>Streptococcaceae</taxon>
        <taxon>Lactococcus</taxon>
    </lineage>
</organism>
<protein>
    <recommendedName>
        <fullName evidence="3">Phage protein</fullName>
    </recommendedName>
</protein>
<dbReference type="EMBL" id="JBHSGD010000008">
    <property type="protein sequence ID" value="MFC4653113.1"/>
    <property type="molecule type" value="Genomic_DNA"/>
</dbReference>
<evidence type="ECO:0000313" key="1">
    <source>
        <dbReference type="EMBL" id="MFC4653113.1"/>
    </source>
</evidence>
<reference evidence="2" key="1">
    <citation type="journal article" date="2019" name="Int. J. Syst. Evol. Microbiol.">
        <title>The Global Catalogue of Microorganisms (GCM) 10K type strain sequencing project: providing services to taxonomists for standard genome sequencing and annotation.</title>
        <authorList>
            <consortium name="The Broad Institute Genomics Platform"/>
            <consortium name="The Broad Institute Genome Sequencing Center for Infectious Disease"/>
            <person name="Wu L."/>
            <person name="Ma J."/>
        </authorList>
    </citation>
    <scope>NUCLEOTIDE SEQUENCE [LARGE SCALE GENOMIC DNA]</scope>
    <source>
        <strain evidence="2">CCUG 63287</strain>
    </source>
</reference>
<proteinExistence type="predicted"/>
<comment type="caution">
    <text evidence="1">The sequence shown here is derived from an EMBL/GenBank/DDBJ whole genome shotgun (WGS) entry which is preliminary data.</text>
</comment>